<dbReference type="Pfam" id="PF00419">
    <property type="entry name" value="Fimbrial"/>
    <property type="match status" value="1"/>
</dbReference>
<comment type="caution">
    <text evidence="2">The sequence shown here is derived from an EMBL/GenBank/DDBJ whole genome shotgun (WGS) entry which is preliminary data.</text>
</comment>
<dbReference type="InterPro" id="IPR008966">
    <property type="entry name" value="Adhesion_dom_sf"/>
</dbReference>
<accession>A0ABV1PU00</accession>
<proteinExistence type="predicted"/>
<dbReference type="Gene3D" id="2.60.40.1090">
    <property type="entry name" value="Fimbrial-type adhesion domain"/>
    <property type="match status" value="1"/>
</dbReference>
<feature type="domain" description="Fimbrial-type adhesion" evidence="1">
    <location>
        <begin position="103"/>
        <end position="232"/>
    </location>
</feature>
<dbReference type="RefSeq" id="WP_349951814.1">
    <property type="nucleotide sequence ID" value="NZ_JBEHGX010000025.1"/>
</dbReference>
<organism evidence="2 3">
    <name type="scientific">Franconibacter daqui</name>
    <dbReference type="NCBI Taxonomy" id="2047724"/>
    <lineage>
        <taxon>Bacteria</taxon>
        <taxon>Pseudomonadati</taxon>
        <taxon>Pseudomonadota</taxon>
        <taxon>Gammaproteobacteria</taxon>
        <taxon>Enterobacterales</taxon>
        <taxon>Enterobacteriaceae</taxon>
        <taxon>Franconibacter</taxon>
    </lineage>
</organism>
<dbReference type="SUPFAM" id="SSF49401">
    <property type="entry name" value="Bacterial adhesins"/>
    <property type="match status" value="1"/>
</dbReference>
<sequence>MKLKAISQNSTEGQRAWGVSSYFSLDATIPVQQQNINATYDYGSGSTNLTNVTLYLSLCYYLKGPDNIEYLFYETPSPRYKDYKCPPGGSGPLPPTPVPQPISCKVNNGNSLSVDLGTLDRANIPTVPGTGDIRSVSFPVTCTNGSASMKMQLNYTPITVSGSQVVNSSINGLGVAVSYNDKILAPSDVTTKSFSQGTSNVTLKFEAVRNPSVAVSDIKTGPFTASAVLVMTQQ</sequence>
<reference evidence="2 3" key="1">
    <citation type="submission" date="2024-06" db="EMBL/GenBank/DDBJ databases">
        <title>Fanconibacter daqui strain Q02 whole shotgun sequencing project.</title>
        <authorList>
            <person name="Rodrigues J.W.A."/>
            <person name="Viana L.C."/>
            <person name="Vieira E.C."/>
            <person name="Souza F.O.L."/>
            <person name="Alegria O.C."/>
            <person name="Patroca S."/>
            <person name="Cruz A.C.R."/>
            <person name="Nunes A.R.C."/>
        </authorList>
    </citation>
    <scope>NUCLEOTIDE SEQUENCE [LARGE SCALE GENOMIC DNA]</scope>
    <source>
        <strain evidence="2 3">Q02</strain>
    </source>
</reference>
<name>A0ABV1PU00_9ENTR</name>
<gene>
    <name evidence="2" type="ORF">ABQG75_21620</name>
</gene>
<dbReference type="InterPro" id="IPR036937">
    <property type="entry name" value="Adhesion_dom_fimbrial_sf"/>
</dbReference>
<dbReference type="Proteomes" id="UP001447374">
    <property type="component" value="Unassembled WGS sequence"/>
</dbReference>
<evidence type="ECO:0000313" key="3">
    <source>
        <dbReference type="Proteomes" id="UP001447374"/>
    </source>
</evidence>
<evidence type="ECO:0000259" key="1">
    <source>
        <dbReference type="Pfam" id="PF00419"/>
    </source>
</evidence>
<keyword evidence="3" id="KW-1185">Reference proteome</keyword>
<evidence type="ECO:0000313" key="2">
    <source>
        <dbReference type="EMBL" id="MER0128313.1"/>
    </source>
</evidence>
<dbReference type="InterPro" id="IPR000259">
    <property type="entry name" value="Adhesion_dom_fimbrial"/>
</dbReference>
<dbReference type="EMBL" id="JBEHGX010000025">
    <property type="protein sequence ID" value="MER0128313.1"/>
    <property type="molecule type" value="Genomic_DNA"/>
</dbReference>
<protein>
    <submittedName>
        <fullName evidence="2">Fimbrial protein</fullName>
    </submittedName>
</protein>